<evidence type="ECO:0000313" key="3">
    <source>
        <dbReference type="Proteomes" id="UP001221757"/>
    </source>
</evidence>
<feature type="compositionally biased region" description="Low complexity" evidence="1">
    <location>
        <begin position="29"/>
        <end position="51"/>
    </location>
</feature>
<evidence type="ECO:0000313" key="2">
    <source>
        <dbReference type="EMBL" id="KAJ7706190.1"/>
    </source>
</evidence>
<dbReference type="Proteomes" id="UP001221757">
    <property type="component" value="Unassembled WGS sequence"/>
</dbReference>
<keyword evidence="3" id="KW-1185">Reference proteome</keyword>
<evidence type="ECO:0000256" key="1">
    <source>
        <dbReference type="SAM" id="MobiDB-lite"/>
    </source>
</evidence>
<organism evidence="2 3">
    <name type="scientific">Mycena rosella</name>
    <name type="common">Pink bonnet</name>
    <name type="synonym">Agaricus rosellus</name>
    <dbReference type="NCBI Taxonomy" id="1033263"/>
    <lineage>
        <taxon>Eukaryota</taxon>
        <taxon>Fungi</taxon>
        <taxon>Dikarya</taxon>
        <taxon>Basidiomycota</taxon>
        <taxon>Agaricomycotina</taxon>
        <taxon>Agaricomycetes</taxon>
        <taxon>Agaricomycetidae</taxon>
        <taxon>Agaricales</taxon>
        <taxon>Marasmiineae</taxon>
        <taxon>Mycenaceae</taxon>
        <taxon>Mycena</taxon>
    </lineage>
</organism>
<accession>A0AAD7M8X7</accession>
<dbReference type="AlphaFoldDB" id="A0AAD7M8X7"/>
<protein>
    <submittedName>
        <fullName evidence="2">Uncharacterized protein</fullName>
    </submittedName>
</protein>
<sequence>MTQRLEPPMLRRAVLNVARRSPAARLASTTPAVPTETPAAAPAVPTTLQAPNAPTTWSTNQQPRPGPSSSPRFEQTVMELQPNPLSAMAS</sequence>
<feature type="compositionally biased region" description="Polar residues" evidence="1">
    <location>
        <begin position="52"/>
        <end position="62"/>
    </location>
</feature>
<proteinExistence type="predicted"/>
<feature type="region of interest" description="Disordered" evidence="1">
    <location>
        <begin position="21"/>
        <end position="90"/>
    </location>
</feature>
<comment type="caution">
    <text evidence="2">The sequence shown here is derived from an EMBL/GenBank/DDBJ whole genome shotgun (WGS) entry which is preliminary data.</text>
</comment>
<name>A0AAD7M8X7_MYCRO</name>
<gene>
    <name evidence="2" type="ORF">B0H17DRAFT_1192709</name>
</gene>
<reference evidence="2" key="1">
    <citation type="submission" date="2023-03" db="EMBL/GenBank/DDBJ databases">
        <title>Massive genome expansion in bonnet fungi (Mycena s.s.) driven by repeated elements and novel gene families across ecological guilds.</title>
        <authorList>
            <consortium name="Lawrence Berkeley National Laboratory"/>
            <person name="Harder C.B."/>
            <person name="Miyauchi S."/>
            <person name="Viragh M."/>
            <person name="Kuo A."/>
            <person name="Thoen E."/>
            <person name="Andreopoulos B."/>
            <person name="Lu D."/>
            <person name="Skrede I."/>
            <person name="Drula E."/>
            <person name="Henrissat B."/>
            <person name="Morin E."/>
            <person name="Kohler A."/>
            <person name="Barry K."/>
            <person name="LaButti K."/>
            <person name="Morin E."/>
            <person name="Salamov A."/>
            <person name="Lipzen A."/>
            <person name="Mereny Z."/>
            <person name="Hegedus B."/>
            <person name="Baldrian P."/>
            <person name="Stursova M."/>
            <person name="Weitz H."/>
            <person name="Taylor A."/>
            <person name="Grigoriev I.V."/>
            <person name="Nagy L.G."/>
            <person name="Martin F."/>
            <person name="Kauserud H."/>
        </authorList>
    </citation>
    <scope>NUCLEOTIDE SEQUENCE</scope>
    <source>
        <strain evidence="2">CBHHK067</strain>
    </source>
</reference>
<dbReference type="EMBL" id="JARKIE010000007">
    <property type="protein sequence ID" value="KAJ7706190.1"/>
    <property type="molecule type" value="Genomic_DNA"/>
</dbReference>